<dbReference type="GO" id="GO:0005737">
    <property type="term" value="C:cytoplasm"/>
    <property type="evidence" value="ECO:0007669"/>
    <property type="project" value="TreeGrafter"/>
</dbReference>
<organism evidence="4 5">
    <name type="scientific">Elaphomyces granulatus</name>
    <dbReference type="NCBI Taxonomy" id="519963"/>
    <lineage>
        <taxon>Eukaryota</taxon>
        <taxon>Fungi</taxon>
        <taxon>Dikarya</taxon>
        <taxon>Ascomycota</taxon>
        <taxon>Pezizomycotina</taxon>
        <taxon>Eurotiomycetes</taxon>
        <taxon>Eurotiomycetidae</taxon>
        <taxon>Eurotiales</taxon>
        <taxon>Elaphomycetaceae</taxon>
        <taxon>Elaphomyces</taxon>
    </lineage>
</organism>
<comment type="similarity">
    <text evidence="1">Belongs to the CRP1/MDG1 family.</text>
</comment>
<dbReference type="GO" id="GO:0005634">
    <property type="term" value="C:nucleus"/>
    <property type="evidence" value="ECO:0007669"/>
    <property type="project" value="TreeGrafter"/>
</dbReference>
<evidence type="ECO:0000313" key="5">
    <source>
        <dbReference type="Proteomes" id="UP000243515"/>
    </source>
</evidence>
<dbReference type="SUPFAM" id="SSF81296">
    <property type="entry name" value="E set domains"/>
    <property type="match status" value="1"/>
</dbReference>
<dbReference type="Pfam" id="PF16561">
    <property type="entry name" value="AMPK1_CBM"/>
    <property type="match status" value="1"/>
</dbReference>
<feature type="compositionally biased region" description="Polar residues" evidence="2">
    <location>
        <begin position="130"/>
        <end position="141"/>
    </location>
</feature>
<dbReference type="InterPro" id="IPR013783">
    <property type="entry name" value="Ig-like_fold"/>
</dbReference>
<accession>A0A232LQ37</accession>
<dbReference type="InterPro" id="IPR032640">
    <property type="entry name" value="AMPK1_CBM"/>
</dbReference>
<dbReference type="PANTHER" id="PTHR10343">
    <property type="entry name" value="5'-AMP-ACTIVATED PROTEIN KINASE , BETA SUBUNIT"/>
    <property type="match status" value="1"/>
</dbReference>
<name>A0A232LQ37_9EURO</name>
<reference evidence="4 5" key="1">
    <citation type="journal article" date="2015" name="Environ. Microbiol.">
        <title>Metagenome sequence of Elaphomyces granulatus from sporocarp tissue reveals Ascomycota ectomycorrhizal fingerprints of genome expansion and a Proteobacteria-rich microbiome.</title>
        <authorList>
            <person name="Quandt C.A."/>
            <person name="Kohler A."/>
            <person name="Hesse C.N."/>
            <person name="Sharpton T.J."/>
            <person name="Martin F."/>
            <person name="Spatafora J.W."/>
        </authorList>
    </citation>
    <scope>NUCLEOTIDE SEQUENCE [LARGE SCALE GENOMIC DNA]</scope>
    <source>
        <strain evidence="4 5">OSC145934</strain>
    </source>
</reference>
<feature type="compositionally biased region" description="Low complexity" evidence="2">
    <location>
        <begin position="311"/>
        <end position="324"/>
    </location>
</feature>
<dbReference type="Gene3D" id="2.60.40.10">
    <property type="entry name" value="Immunoglobulins"/>
    <property type="match status" value="1"/>
</dbReference>
<comment type="caution">
    <text evidence="4">The sequence shown here is derived from an EMBL/GenBank/DDBJ whole genome shotgun (WGS) entry which is preliminary data.</text>
</comment>
<keyword evidence="5" id="KW-1185">Reference proteome</keyword>
<proteinExistence type="inferred from homology"/>
<dbReference type="InterPro" id="IPR050827">
    <property type="entry name" value="CRP1_MDG1_kinase"/>
</dbReference>
<dbReference type="CDD" id="cd02859">
    <property type="entry name" value="E_set_AMPKbeta_like_N"/>
    <property type="match status" value="1"/>
</dbReference>
<sequence>MGSYVFRWPYDATEEVFVTGTFDDWGKTVRLEPTDDGFEKEVSLPFSKEKIYYKFVVDNSWTTDPHAPQENDGNNNTNNFLLPEKVRPPQKPDGTDTAAIAVMAGVTPDSSTVALAAKVPKESQDPGVTFLSSAAPDSTTADLAKDVPLEPGKDVPGTFPGTPAKEPDQLSVNPIPATNGIGNPIHLAPGEKVPDPSEITSNTIQSTVTTDEEGYDRDASNPVVTGLGQAATEPGQVFDLPPVSTTMIPESSLPMYPPNMDTTDPGVTIQSVAPNATTVALAASVPLEPREQTNGTAPADEVPDVVKQSIAETQEAPEATANAEAVEEKKEVEDELLNKVMPGESTEPAVSASEVPPVVSDSLAEAHKDPEAAANPEAVEEKQEVEEEFQQKVKPVESSGEPAPTITAATVETAPVLMDPADSTDISPKTRTPVPSSTLPTGISDAQTAEAATSKKDTTDPEADTSTAGSSKKKRHRISILLHRLKEKLKEL</sequence>
<feature type="region of interest" description="Disordered" evidence="2">
    <location>
        <begin position="124"/>
        <end position="267"/>
    </location>
</feature>
<evidence type="ECO:0000259" key="3">
    <source>
        <dbReference type="Pfam" id="PF16561"/>
    </source>
</evidence>
<dbReference type="Proteomes" id="UP000243515">
    <property type="component" value="Unassembled WGS sequence"/>
</dbReference>
<dbReference type="EMBL" id="NPHW01005917">
    <property type="protein sequence ID" value="OXV06281.1"/>
    <property type="molecule type" value="Genomic_DNA"/>
</dbReference>
<dbReference type="InterPro" id="IPR014756">
    <property type="entry name" value="Ig_E-set"/>
</dbReference>
<feature type="region of interest" description="Disordered" evidence="2">
    <location>
        <begin position="285"/>
        <end position="479"/>
    </location>
</feature>
<evidence type="ECO:0000256" key="2">
    <source>
        <dbReference type="SAM" id="MobiDB-lite"/>
    </source>
</evidence>
<dbReference type="GO" id="GO:0019901">
    <property type="term" value="F:protein kinase binding"/>
    <property type="evidence" value="ECO:0007669"/>
    <property type="project" value="TreeGrafter"/>
</dbReference>
<feature type="domain" description="AMP-activated protein kinase glycogen-binding" evidence="3">
    <location>
        <begin position="4"/>
        <end position="81"/>
    </location>
</feature>
<dbReference type="GO" id="GO:0031588">
    <property type="term" value="C:nucleotide-activated protein kinase complex"/>
    <property type="evidence" value="ECO:0007669"/>
    <property type="project" value="TreeGrafter"/>
</dbReference>
<feature type="compositionally biased region" description="Polar residues" evidence="2">
    <location>
        <begin position="424"/>
        <end position="451"/>
    </location>
</feature>
<gene>
    <name evidence="4" type="ORF">Egran_05951</name>
</gene>
<feature type="compositionally biased region" description="Basic and acidic residues" evidence="2">
    <location>
        <begin position="143"/>
        <end position="153"/>
    </location>
</feature>
<dbReference type="GO" id="GO:0007165">
    <property type="term" value="P:signal transduction"/>
    <property type="evidence" value="ECO:0007669"/>
    <property type="project" value="TreeGrafter"/>
</dbReference>
<evidence type="ECO:0000313" key="4">
    <source>
        <dbReference type="EMBL" id="OXV06281.1"/>
    </source>
</evidence>
<evidence type="ECO:0000256" key="1">
    <source>
        <dbReference type="ARBA" id="ARBA00038216"/>
    </source>
</evidence>
<dbReference type="OrthoDB" id="5873279at2759"/>
<dbReference type="AlphaFoldDB" id="A0A232LQ37"/>
<protein>
    <recommendedName>
        <fullName evidence="3">AMP-activated protein kinase glycogen-binding domain-containing protein</fullName>
    </recommendedName>
</protein>
<feature type="compositionally biased region" description="Polar residues" evidence="2">
    <location>
        <begin position="198"/>
        <end position="209"/>
    </location>
</feature>
<dbReference type="PANTHER" id="PTHR10343:SF81">
    <property type="entry name" value="CRUCIFORM DNA-RECOGNIZING PROTEIN 1-RELATED"/>
    <property type="match status" value="1"/>
</dbReference>
<feature type="compositionally biased region" description="Low complexity" evidence="2">
    <location>
        <begin position="347"/>
        <end position="360"/>
    </location>
</feature>